<feature type="region of interest" description="Disordered" evidence="2">
    <location>
        <begin position="66"/>
        <end position="176"/>
    </location>
</feature>
<dbReference type="AlphaFoldDB" id="A0A133UYF6"/>
<gene>
    <name evidence="4" type="ORF">AKJ40_03725</name>
</gene>
<evidence type="ECO:0000259" key="3">
    <source>
        <dbReference type="Pfam" id="PF03050"/>
    </source>
</evidence>
<accession>A0A133UYF6</accession>
<name>A0A133UYF6_9EURY</name>
<keyword evidence="1" id="KW-0175">Coiled coil</keyword>
<sequence length="498" mass="58370">MISQDSSYPDCESTCSKVAELKERIEELEEVVEELRREKQELRGEKQELEKKLNYQKEKYARLWKEHRKFVGGPHKPSSKKTRAEKEEEKRRKRERKKKESGEGDTGREDEEDKEDKEDEGKGKPGRKPGHKPAWRKKPDPKEEIDVTQDKCEDCGNPLGDPTDSHTRMIEDVPDPEPPTATQFNIFEYYCDPCDKKVTATHPNCPDEGDFGPNTLVQATLFKFEERLPNRKAADLLETLYGLEISHGTVFKLTERVSKCLRPHYESIRRELRGAEALHVDETRFSVGGENWWLWSFSDNEHVLYRLVNSRGSNVLEEVLGEDFDGWITSDGLSAYPAFTDKLQRCWSHLFNESEYAADRFEEAVPIDEKLHEIYNHLNEFLEEDPPPSKREEKREWAMNAMKDLTEKEYEEEKVEDLITYIENGMEYWFTYVVEPDVDPTNNQAERDLREPIVIRKIIGTLRNEKGTRIFKTVMTMLATWKRQGLNPREEMLKAVRT</sequence>
<feature type="compositionally biased region" description="Basic and acidic residues" evidence="2">
    <location>
        <begin position="98"/>
        <end position="107"/>
    </location>
</feature>
<reference evidence="4 5" key="1">
    <citation type="journal article" date="2016" name="Sci. Rep.">
        <title>Metabolic traits of an uncultured archaeal lineage -MSBL1- from brine pools of the Red Sea.</title>
        <authorList>
            <person name="Mwirichia R."/>
            <person name="Alam I."/>
            <person name="Rashid M."/>
            <person name="Vinu M."/>
            <person name="Ba-Alawi W."/>
            <person name="Anthony Kamau A."/>
            <person name="Kamanda Ngugi D."/>
            <person name="Goker M."/>
            <person name="Klenk H.P."/>
            <person name="Bajic V."/>
            <person name="Stingl U."/>
        </authorList>
    </citation>
    <scope>NUCLEOTIDE SEQUENCE [LARGE SCALE GENOMIC DNA]</scope>
    <source>
        <strain evidence="4">SCGC-AAA259M10</strain>
    </source>
</reference>
<dbReference type="InterPro" id="IPR052344">
    <property type="entry name" value="Transposase-related"/>
</dbReference>
<evidence type="ECO:0000313" key="4">
    <source>
        <dbReference type="EMBL" id="KXA99197.1"/>
    </source>
</evidence>
<comment type="caution">
    <text evidence="4">The sequence shown here is derived from an EMBL/GenBank/DDBJ whole genome shotgun (WGS) entry which is preliminary data.</text>
</comment>
<protein>
    <recommendedName>
        <fullName evidence="3">Transposase IS66 central domain-containing protein</fullName>
    </recommendedName>
</protein>
<evidence type="ECO:0000256" key="2">
    <source>
        <dbReference type="SAM" id="MobiDB-lite"/>
    </source>
</evidence>
<feature type="compositionally biased region" description="Acidic residues" evidence="2">
    <location>
        <begin position="108"/>
        <end position="118"/>
    </location>
</feature>
<dbReference type="Pfam" id="PF03050">
    <property type="entry name" value="DDE_Tnp_IS66"/>
    <property type="match status" value="1"/>
</dbReference>
<dbReference type="PANTHER" id="PTHR33678">
    <property type="entry name" value="BLL1576 PROTEIN"/>
    <property type="match status" value="1"/>
</dbReference>
<dbReference type="Proteomes" id="UP000070341">
    <property type="component" value="Unassembled WGS sequence"/>
</dbReference>
<dbReference type="EMBL" id="LHXU01000067">
    <property type="protein sequence ID" value="KXA99197.1"/>
    <property type="molecule type" value="Genomic_DNA"/>
</dbReference>
<feature type="compositionally biased region" description="Basic and acidic residues" evidence="2">
    <location>
        <begin position="137"/>
        <end position="154"/>
    </location>
</feature>
<feature type="domain" description="Transposase IS66 central" evidence="3">
    <location>
        <begin position="211"/>
        <end position="468"/>
    </location>
</feature>
<dbReference type="NCBIfam" id="NF033517">
    <property type="entry name" value="transpos_IS66"/>
    <property type="match status" value="1"/>
</dbReference>
<organism evidence="4 5">
    <name type="scientific">candidate division MSBL1 archaeon SCGC-AAA259M10</name>
    <dbReference type="NCBI Taxonomy" id="1698270"/>
    <lineage>
        <taxon>Archaea</taxon>
        <taxon>Methanobacteriati</taxon>
        <taxon>Methanobacteriota</taxon>
        <taxon>candidate division MSBL1</taxon>
    </lineage>
</organism>
<feature type="coiled-coil region" evidence="1">
    <location>
        <begin position="11"/>
        <end position="59"/>
    </location>
</feature>
<dbReference type="PANTHER" id="PTHR33678:SF1">
    <property type="entry name" value="BLL1576 PROTEIN"/>
    <property type="match status" value="1"/>
</dbReference>
<feature type="compositionally biased region" description="Basic residues" evidence="2">
    <location>
        <begin position="124"/>
        <end position="136"/>
    </location>
</feature>
<evidence type="ECO:0000256" key="1">
    <source>
        <dbReference type="SAM" id="Coils"/>
    </source>
</evidence>
<evidence type="ECO:0000313" key="5">
    <source>
        <dbReference type="Proteomes" id="UP000070341"/>
    </source>
</evidence>
<proteinExistence type="predicted"/>
<keyword evidence="5" id="KW-1185">Reference proteome</keyword>
<dbReference type="InterPro" id="IPR004291">
    <property type="entry name" value="Transposase_IS66_central"/>
</dbReference>